<dbReference type="EMBL" id="JMIU01000001">
    <property type="protein sequence ID" value="KDN95552.1"/>
    <property type="molecule type" value="Genomic_DNA"/>
</dbReference>
<dbReference type="RefSeq" id="WP_029909904.1">
    <property type="nucleotide sequence ID" value="NZ_AP020335.1"/>
</dbReference>
<keyword evidence="3" id="KW-0949">S-adenosyl-L-methionine</keyword>
<evidence type="ECO:0000313" key="5">
    <source>
        <dbReference type="EMBL" id="KDN95552.1"/>
    </source>
</evidence>
<dbReference type="PANTHER" id="PTHR13610">
    <property type="entry name" value="METHYLTRANSFERASE DOMAIN-CONTAINING PROTEIN"/>
    <property type="match status" value="1"/>
</dbReference>
<keyword evidence="4" id="KW-0812">Transmembrane</keyword>
<keyword evidence="4" id="KW-1133">Transmembrane helix</keyword>
<evidence type="ECO:0000256" key="3">
    <source>
        <dbReference type="ARBA" id="ARBA00022691"/>
    </source>
</evidence>
<keyword evidence="2" id="KW-0808">Transferase</keyword>
<gene>
    <name evidence="5" type="ORF">EI16_04425</name>
</gene>
<keyword evidence="1" id="KW-0489">Methyltransferase</keyword>
<dbReference type="SUPFAM" id="SSF53335">
    <property type="entry name" value="S-adenosyl-L-methionine-dependent methyltransferases"/>
    <property type="match status" value="1"/>
</dbReference>
<feature type="transmembrane region" description="Helical" evidence="4">
    <location>
        <begin position="64"/>
        <end position="81"/>
    </location>
</feature>
<sequence length="254" mass="28882">MKTFFSRFPKIVVALIAQGIALIVLAGLVLLASYIVTPPYPLWVLVILQGVLAAFISCRIGLPCWWRIIQIALPIGLYLGLTYKVNPWLALGIFVVLWLVFFNAIKERVPLYLTNNTTREALKKLVKRRRNVRFLDLGAGLGGNVVYMSQLPNVQRSDGVETAPIPYLVARLFTLLRGGHIYAMDLWKTKVEYYDVVYAFLSPEPMEKLWQKLSNEMVSGSVFVSNSFAVPDVEPSEVWELNDSRKTKLYIYHI</sequence>
<reference evidence="5 6" key="1">
    <citation type="submission" date="2014-04" db="EMBL/GenBank/DDBJ databases">
        <title>Draft genome sequence of Hydrogenovibrio marinus MH-110, a model organism for aerobic H2 metabolism.</title>
        <authorList>
            <person name="Cha H.J."/>
            <person name="Jo B.H."/>
            <person name="Hwang B.H."/>
        </authorList>
    </citation>
    <scope>NUCLEOTIDE SEQUENCE [LARGE SCALE GENOMIC DNA]</scope>
    <source>
        <strain evidence="5 6">MH-110</strain>
    </source>
</reference>
<dbReference type="Proteomes" id="UP000027341">
    <property type="component" value="Unassembled WGS sequence"/>
</dbReference>
<evidence type="ECO:0000256" key="1">
    <source>
        <dbReference type="ARBA" id="ARBA00022603"/>
    </source>
</evidence>
<dbReference type="GO" id="GO:0032259">
    <property type="term" value="P:methylation"/>
    <property type="evidence" value="ECO:0007669"/>
    <property type="project" value="UniProtKB-KW"/>
</dbReference>
<dbReference type="STRING" id="28885.EI16_04425"/>
<protein>
    <recommendedName>
        <fullName evidence="7">Methyltransferase type 12</fullName>
    </recommendedName>
</protein>
<name>A0A066ZPW5_HYDMR</name>
<comment type="caution">
    <text evidence="5">The sequence shown here is derived from an EMBL/GenBank/DDBJ whole genome shotgun (WGS) entry which is preliminary data.</text>
</comment>
<evidence type="ECO:0000256" key="4">
    <source>
        <dbReference type="SAM" id="Phobius"/>
    </source>
</evidence>
<keyword evidence="4" id="KW-0472">Membrane</keyword>
<feature type="transmembrane region" description="Helical" evidence="4">
    <location>
        <begin position="40"/>
        <end position="57"/>
    </location>
</feature>
<evidence type="ECO:0008006" key="7">
    <source>
        <dbReference type="Google" id="ProtNLM"/>
    </source>
</evidence>
<dbReference type="InterPro" id="IPR029063">
    <property type="entry name" value="SAM-dependent_MTases_sf"/>
</dbReference>
<feature type="transmembrane region" description="Helical" evidence="4">
    <location>
        <begin position="12"/>
        <end position="34"/>
    </location>
</feature>
<evidence type="ECO:0000256" key="2">
    <source>
        <dbReference type="ARBA" id="ARBA00022679"/>
    </source>
</evidence>
<dbReference type="AlphaFoldDB" id="A0A066ZPW5"/>
<organism evidence="5 6">
    <name type="scientific">Hydrogenovibrio marinus</name>
    <dbReference type="NCBI Taxonomy" id="28885"/>
    <lineage>
        <taxon>Bacteria</taxon>
        <taxon>Pseudomonadati</taxon>
        <taxon>Pseudomonadota</taxon>
        <taxon>Gammaproteobacteria</taxon>
        <taxon>Thiotrichales</taxon>
        <taxon>Piscirickettsiaceae</taxon>
        <taxon>Hydrogenovibrio</taxon>
    </lineage>
</organism>
<keyword evidence="6" id="KW-1185">Reference proteome</keyword>
<accession>A0A066ZPW5</accession>
<feature type="transmembrane region" description="Helical" evidence="4">
    <location>
        <begin position="87"/>
        <end position="105"/>
    </location>
</feature>
<dbReference type="PANTHER" id="PTHR13610:SF9">
    <property type="entry name" value="FI06469P"/>
    <property type="match status" value="1"/>
</dbReference>
<dbReference type="Gene3D" id="3.40.50.150">
    <property type="entry name" value="Vaccinia Virus protein VP39"/>
    <property type="match status" value="1"/>
</dbReference>
<proteinExistence type="predicted"/>
<dbReference type="GO" id="GO:0016279">
    <property type="term" value="F:protein-lysine N-methyltransferase activity"/>
    <property type="evidence" value="ECO:0007669"/>
    <property type="project" value="InterPro"/>
</dbReference>
<dbReference type="InterPro" id="IPR026170">
    <property type="entry name" value="FAM173A/B"/>
</dbReference>
<evidence type="ECO:0000313" key="6">
    <source>
        <dbReference type="Proteomes" id="UP000027341"/>
    </source>
</evidence>